<comment type="caution">
    <text evidence="1">The sequence shown here is derived from an EMBL/GenBank/DDBJ whole genome shotgun (WGS) entry which is preliminary data.</text>
</comment>
<gene>
    <name evidence="1" type="ORF">CP373A1_16200</name>
</gene>
<dbReference type="RefSeq" id="WP_065254834.1">
    <property type="nucleotide sequence ID" value="NZ_JADPFS010000041.1"/>
</dbReference>
<accession>A0A1B8RKX0</accession>
<dbReference type="AlphaFoldDB" id="A0A1B8RKX0"/>
<dbReference type="Proteomes" id="UP000092714">
    <property type="component" value="Unassembled WGS sequence"/>
</dbReference>
<protein>
    <submittedName>
        <fullName evidence="1">Uncharacterized protein</fullName>
    </submittedName>
</protein>
<evidence type="ECO:0000313" key="1">
    <source>
        <dbReference type="EMBL" id="OBY09465.1"/>
    </source>
</evidence>
<keyword evidence="2" id="KW-1185">Reference proteome</keyword>
<sequence length="150" mass="17427">MKKKVFVILVVIILSIGGYALYKAINLDPSINSIEEMDVMKFEGVEHFPMFSIEEYFKDKDKGNIAKILNALKDRSRKNDNVLLGNSKGYAIDMMYKEKSNEEILTQYRYKLWVKDESVYITLQSNEQKCYKLVDESAKIIIEYMESVVG</sequence>
<reference evidence="1 2" key="1">
    <citation type="submission" date="2016-06" db="EMBL/GenBank/DDBJ databases">
        <authorList>
            <person name="Kjaerup R.B."/>
            <person name="Dalgaard T.S."/>
            <person name="Juul-Madsen H.R."/>
        </authorList>
    </citation>
    <scope>NUCLEOTIDE SEQUENCE [LARGE SCALE GENOMIC DNA]</scope>
    <source>
        <strain evidence="1 2">373-A1</strain>
    </source>
</reference>
<proteinExistence type="predicted"/>
<name>A0A1B8RKX0_9CLOT</name>
<dbReference type="EMBL" id="MAPZ01000033">
    <property type="protein sequence ID" value="OBY09465.1"/>
    <property type="molecule type" value="Genomic_DNA"/>
</dbReference>
<organism evidence="1 2">
    <name type="scientific">Clostridium paraputrificum</name>
    <dbReference type="NCBI Taxonomy" id="29363"/>
    <lineage>
        <taxon>Bacteria</taxon>
        <taxon>Bacillati</taxon>
        <taxon>Bacillota</taxon>
        <taxon>Clostridia</taxon>
        <taxon>Eubacteriales</taxon>
        <taxon>Clostridiaceae</taxon>
        <taxon>Clostridium</taxon>
    </lineage>
</organism>
<evidence type="ECO:0000313" key="2">
    <source>
        <dbReference type="Proteomes" id="UP000092714"/>
    </source>
</evidence>